<dbReference type="Proteomes" id="UP000094472">
    <property type="component" value="Unassembled WGS sequence"/>
</dbReference>
<comment type="caution">
    <text evidence="1">The sequence shown here is derived from an EMBL/GenBank/DDBJ whole genome shotgun (WGS) entry which is preliminary data.</text>
</comment>
<evidence type="ECO:0000313" key="2">
    <source>
        <dbReference type="Proteomes" id="UP000094472"/>
    </source>
</evidence>
<sequence length="70" mass="7564">MAPPLLPPQWRLAAGHRPGRVVEPGVVVETDDGDVVVVAPLRPASCGEFHYWNGVACVDARFNDPYIGPK</sequence>
<accession>A0A1E3VU42</accession>
<dbReference type="AlphaFoldDB" id="A0A1E3VU42"/>
<name>A0A1E3VU42_9HYPH</name>
<protein>
    <submittedName>
        <fullName evidence="1">Uncharacterized protein</fullName>
    </submittedName>
</protein>
<dbReference type="EMBL" id="LPWF01000027">
    <property type="protein sequence ID" value="ODR97042.1"/>
    <property type="molecule type" value="Genomic_DNA"/>
</dbReference>
<organism evidence="1 2">
    <name type="scientific">Methyloceanibacter superfactus</name>
    <dbReference type="NCBI Taxonomy" id="1774969"/>
    <lineage>
        <taxon>Bacteria</taxon>
        <taxon>Pseudomonadati</taxon>
        <taxon>Pseudomonadota</taxon>
        <taxon>Alphaproteobacteria</taxon>
        <taxon>Hyphomicrobiales</taxon>
        <taxon>Hyphomicrobiaceae</taxon>
        <taxon>Methyloceanibacter</taxon>
    </lineage>
</organism>
<keyword evidence="2" id="KW-1185">Reference proteome</keyword>
<reference evidence="1 2" key="1">
    <citation type="journal article" date="2016" name="Environ. Microbiol.">
        <title>New Methyloceanibacter diversity from North Sea sediments includes methanotroph containing solely the soluble methane monooxygenase.</title>
        <authorList>
            <person name="Vekeman B."/>
            <person name="Kerckhof F.M."/>
            <person name="Cremers G."/>
            <person name="de Vos P."/>
            <person name="Vandamme P."/>
            <person name="Boon N."/>
            <person name="Op den Camp H.J."/>
            <person name="Heylen K."/>
        </authorList>
    </citation>
    <scope>NUCLEOTIDE SEQUENCE [LARGE SCALE GENOMIC DNA]</scope>
    <source>
        <strain evidence="1 2">R-67175</strain>
    </source>
</reference>
<evidence type="ECO:0000313" key="1">
    <source>
        <dbReference type="EMBL" id="ODR97042.1"/>
    </source>
</evidence>
<proteinExistence type="predicted"/>
<gene>
    <name evidence="1" type="ORF">AUC69_13050</name>
</gene>